<name>A0A7I8D538_9FIRM</name>
<dbReference type="Pfam" id="PF02878">
    <property type="entry name" value="PGM_PMM_I"/>
    <property type="match status" value="1"/>
</dbReference>
<evidence type="ECO:0000256" key="6">
    <source>
        <dbReference type="ARBA" id="ARBA00012728"/>
    </source>
</evidence>
<keyword evidence="10" id="KW-0413">Isomerase</keyword>
<dbReference type="PROSITE" id="PS00710">
    <property type="entry name" value="PGM_PMM"/>
    <property type="match status" value="1"/>
</dbReference>
<dbReference type="SUPFAM" id="SSF53738">
    <property type="entry name" value="Phosphoglucomutase, first 3 domains"/>
    <property type="match status" value="3"/>
</dbReference>
<dbReference type="RefSeq" id="WP_215533073.1">
    <property type="nucleotide sequence ID" value="NZ_AP023321.1"/>
</dbReference>
<proteinExistence type="inferred from homology"/>
<evidence type="ECO:0000256" key="3">
    <source>
        <dbReference type="ARBA" id="ARBA00005164"/>
    </source>
</evidence>
<dbReference type="GO" id="GO:0004614">
    <property type="term" value="F:phosphoglucomutase activity"/>
    <property type="evidence" value="ECO:0007669"/>
    <property type="project" value="UniProtKB-EC"/>
</dbReference>
<accession>A0A7I8D538</accession>
<comment type="cofactor">
    <cofactor evidence="2">
        <name>Mg(2+)</name>
        <dbReference type="ChEBI" id="CHEBI:18420"/>
    </cofactor>
</comment>
<dbReference type="Proteomes" id="UP000593890">
    <property type="component" value="Chromosome"/>
</dbReference>
<dbReference type="EC" id="5.4.2.2" evidence="6"/>
<evidence type="ECO:0000256" key="10">
    <source>
        <dbReference type="ARBA" id="ARBA00023235"/>
    </source>
</evidence>
<comment type="pathway">
    <text evidence="3">Glycolipid metabolism; diglucosyl-diacylglycerol biosynthesis.</text>
</comment>
<keyword evidence="9 14" id="KW-0460">Magnesium</keyword>
<dbReference type="Pfam" id="PF00408">
    <property type="entry name" value="PGM_PMM_IV"/>
    <property type="match status" value="1"/>
</dbReference>
<evidence type="ECO:0000256" key="5">
    <source>
        <dbReference type="ARBA" id="ARBA00010231"/>
    </source>
</evidence>
<evidence type="ECO:0000256" key="11">
    <source>
        <dbReference type="ARBA" id="ARBA00039995"/>
    </source>
</evidence>
<evidence type="ECO:0000256" key="14">
    <source>
        <dbReference type="RuleBase" id="RU004326"/>
    </source>
</evidence>
<dbReference type="InterPro" id="IPR005846">
    <property type="entry name" value="A-D-PHexomutase_a/b/a-III"/>
</dbReference>
<dbReference type="GO" id="GO:0005975">
    <property type="term" value="P:carbohydrate metabolic process"/>
    <property type="evidence" value="ECO:0007669"/>
    <property type="project" value="InterPro"/>
</dbReference>
<evidence type="ECO:0000256" key="9">
    <source>
        <dbReference type="ARBA" id="ARBA00022842"/>
    </source>
</evidence>
<evidence type="ECO:0000256" key="12">
    <source>
        <dbReference type="ARBA" id="ARBA00041398"/>
    </source>
</evidence>
<sequence length="569" mass="62490">MREQELYTLWKEKAVEDPDLAAELQSIEGDETAITDRFYADMEFGTAGLRGIIGAGTIRMNIYTVRRATQGYANYLNNNFDSPSVAISFDSRIKSDLFAKETAAIFAANGIKVHIFPELEPTPVLSFAVRYFKAKGGVMVTASHNPAKYNGYKAYGPDGCQMTQDAADEVTREIEKVDLFDGITKIPYEDGVQSGMISVIGPEVLEAYLDEVQKQAVNPGIAKDLKVVYTPLNGTGNKPVRAILKRCGLENVTVVPEQELPDGNFPTAPFPNPEIRQSFECALKLAPTVNPDILLATDPDCDRVGIAVHQGDEFILMTGNEVGVMLLNYICSQRIAKGNWPKNPIAVKTIVTSALCFEIAAKYGVELIEVLTGFKFIGEQIGLLEAKNEQERYIFGFEESYGYLAGTYVRDKDAVVASMLICEMAAFYKNQGKTLYEVMQELYAEHGYYLNSVQNIVCEGAAGMAELQSIMEGLRANGPKELAGRKVISAADYELSEETNLATGEKKTIELPKSNVLSYNLEGGAQVIVRPSGTEPKVKIYYTTKGKDRADAQAQTEALQADINHLLGR</sequence>
<evidence type="ECO:0000313" key="20">
    <source>
        <dbReference type="Proteomes" id="UP000593890"/>
    </source>
</evidence>
<dbReference type="Gene3D" id="3.40.120.10">
    <property type="entry name" value="Alpha-D-Glucose-1,6-Bisphosphate, subunit A, domain 3"/>
    <property type="match status" value="3"/>
</dbReference>
<dbReference type="SUPFAM" id="SSF55957">
    <property type="entry name" value="Phosphoglucomutase, C-terminal domain"/>
    <property type="match status" value="1"/>
</dbReference>
<evidence type="ECO:0000259" key="17">
    <source>
        <dbReference type="Pfam" id="PF02879"/>
    </source>
</evidence>
<dbReference type="PANTHER" id="PTHR45745:SF1">
    <property type="entry name" value="PHOSPHOGLUCOMUTASE 2B-RELATED"/>
    <property type="match status" value="1"/>
</dbReference>
<dbReference type="InterPro" id="IPR005843">
    <property type="entry name" value="A-D-PHexomutase_C"/>
</dbReference>
<evidence type="ECO:0000256" key="7">
    <source>
        <dbReference type="ARBA" id="ARBA00022553"/>
    </source>
</evidence>
<dbReference type="KEGG" id="sman:C12CBH8_17840"/>
<reference evidence="20" key="1">
    <citation type="submission" date="2020-07" db="EMBL/GenBank/DDBJ databases">
        <title>Complete genome sequencing of Clostridia bacterium strain 12CBH8.</title>
        <authorList>
            <person name="Sakamoto M."/>
            <person name="Murakami T."/>
            <person name="Mori H."/>
        </authorList>
    </citation>
    <scope>NUCLEOTIDE SEQUENCE [LARGE SCALE GENOMIC DNA]</scope>
    <source>
        <strain evidence="20">12CBH8</strain>
    </source>
</reference>
<evidence type="ECO:0000313" key="19">
    <source>
        <dbReference type="EMBL" id="BCI61145.1"/>
    </source>
</evidence>
<dbReference type="PANTHER" id="PTHR45745">
    <property type="entry name" value="PHOSPHOMANNOMUTASE 45A"/>
    <property type="match status" value="1"/>
</dbReference>
<protein>
    <recommendedName>
        <fullName evidence="11">Phosphoglucomutase</fullName>
        <ecNumber evidence="6">5.4.2.2</ecNumber>
    </recommendedName>
    <alternativeName>
        <fullName evidence="13">Alpha-phosphoglucomutase</fullName>
    </alternativeName>
    <alternativeName>
        <fullName evidence="12">Glucose phosphomutase</fullName>
    </alternativeName>
</protein>
<keyword evidence="7" id="KW-0597">Phosphoprotein</keyword>
<dbReference type="Pfam" id="PF02879">
    <property type="entry name" value="PGM_PMM_II"/>
    <property type="match status" value="1"/>
</dbReference>
<dbReference type="Pfam" id="PF02880">
    <property type="entry name" value="PGM_PMM_III"/>
    <property type="match status" value="1"/>
</dbReference>
<dbReference type="GO" id="GO:0008973">
    <property type="term" value="F:phosphopentomutase activity"/>
    <property type="evidence" value="ECO:0007669"/>
    <property type="project" value="TreeGrafter"/>
</dbReference>
<dbReference type="InterPro" id="IPR036900">
    <property type="entry name" value="A-D-PHexomutase_C_sf"/>
</dbReference>
<evidence type="ECO:0000256" key="2">
    <source>
        <dbReference type="ARBA" id="ARBA00001946"/>
    </source>
</evidence>
<comment type="catalytic activity">
    <reaction evidence="1">
        <text>alpha-D-glucose 1-phosphate = alpha-D-glucose 6-phosphate</text>
        <dbReference type="Rhea" id="RHEA:23536"/>
        <dbReference type="ChEBI" id="CHEBI:58225"/>
        <dbReference type="ChEBI" id="CHEBI:58601"/>
        <dbReference type="EC" id="5.4.2.2"/>
    </reaction>
</comment>
<gene>
    <name evidence="19" type="ORF">C12CBH8_17840</name>
</gene>
<dbReference type="CDD" id="cd05799">
    <property type="entry name" value="PGM2"/>
    <property type="match status" value="1"/>
</dbReference>
<dbReference type="GO" id="GO:0006166">
    <property type="term" value="P:purine ribonucleoside salvage"/>
    <property type="evidence" value="ECO:0007669"/>
    <property type="project" value="TreeGrafter"/>
</dbReference>
<organism evidence="19 20">
    <name type="scientific">Solibaculum mannosilyticum</name>
    <dbReference type="NCBI Taxonomy" id="2780922"/>
    <lineage>
        <taxon>Bacteria</taxon>
        <taxon>Bacillati</taxon>
        <taxon>Bacillota</taxon>
        <taxon>Clostridia</taxon>
        <taxon>Eubacteriales</taxon>
        <taxon>Oscillospiraceae</taxon>
        <taxon>Solibaculum</taxon>
    </lineage>
</organism>
<keyword evidence="20" id="KW-1185">Reference proteome</keyword>
<dbReference type="InterPro" id="IPR016066">
    <property type="entry name" value="A-D-PHexomutase_CS"/>
</dbReference>
<dbReference type="InterPro" id="IPR005844">
    <property type="entry name" value="A-D-PHexomutase_a/b/a-I"/>
</dbReference>
<keyword evidence="8 14" id="KW-0479">Metal-binding</keyword>
<evidence type="ECO:0000256" key="4">
    <source>
        <dbReference type="ARBA" id="ARBA00005189"/>
    </source>
</evidence>
<dbReference type="EMBL" id="AP023321">
    <property type="protein sequence ID" value="BCI61145.1"/>
    <property type="molecule type" value="Genomic_DNA"/>
</dbReference>
<feature type="domain" description="Alpha-D-phosphohexomutase alpha/beta/alpha" evidence="17">
    <location>
        <begin position="206"/>
        <end position="311"/>
    </location>
</feature>
<comment type="similarity">
    <text evidence="5 14">Belongs to the phosphohexose mutase family.</text>
</comment>
<feature type="domain" description="Alpha-D-phosphohexomutase alpha/beta/alpha" evidence="16">
    <location>
        <begin position="42"/>
        <end position="178"/>
    </location>
</feature>
<evidence type="ECO:0000256" key="8">
    <source>
        <dbReference type="ARBA" id="ARBA00022723"/>
    </source>
</evidence>
<dbReference type="AlphaFoldDB" id="A0A7I8D538"/>
<dbReference type="Gene3D" id="3.30.310.50">
    <property type="entry name" value="Alpha-D-phosphohexomutase, C-terminal domain"/>
    <property type="match status" value="1"/>
</dbReference>
<feature type="domain" description="Alpha-D-phosphohexomutase C-terminal" evidence="15">
    <location>
        <begin position="520"/>
        <end position="558"/>
    </location>
</feature>
<evidence type="ECO:0000256" key="1">
    <source>
        <dbReference type="ARBA" id="ARBA00000443"/>
    </source>
</evidence>
<evidence type="ECO:0000259" key="15">
    <source>
        <dbReference type="Pfam" id="PF00408"/>
    </source>
</evidence>
<comment type="pathway">
    <text evidence="4">Lipid metabolism.</text>
</comment>
<dbReference type="InterPro" id="IPR016055">
    <property type="entry name" value="A-D-PHexomutase_a/b/a-I/II/III"/>
</dbReference>
<evidence type="ECO:0000259" key="16">
    <source>
        <dbReference type="Pfam" id="PF02878"/>
    </source>
</evidence>
<dbReference type="InterPro" id="IPR005841">
    <property type="entry name" value="Alpha-D-phosphohexomutase_SF"/>
</dbReference>
<feature type="domain" description="Alpha-D-phosphohexomutase alpha/beta/alpha" evidence="18">
    <location>
        <begin position="319"/>
        <end position="444"/>
    </location>
</feature>
<dbReference type="GO" id="GO:0000287">
    <property type="term" value="F:magnesium ion binding"/>
    <property type="evidence" value="ECO:0007669"/>
    <property type="project" value="InterPro"/>
</dbReference>
<dbReference type="PRINTS" id="PR00509">
    <property type="entry name" value="PGMPMM"/>
</dbReference>
<dbReference type="InterPro" id="IPR005845">
    <property type="entry name" value="A-D-PHexomutase_a/b/a-II"/>
</dbReference>
<evidence type="ECO:0000256" key="13">
    <source>
        <dbReference type="ARBA" id="ARBA00041467"/>
    </source>
</evidence>
<evidence type="ECO:0000259" key="18">
    <source>
        <dbReference type="Pfam" id="PF02880"/>
    </source>
</evidence>